<feature type="transmembrane region" description="Helical" evidence="7">
    <location>
        <begin position="6"/>
        <end position="22"/>
    </location>
</feature>
<evidence type="ECO:0000256" key="7">
    <source>
        <dbReference type="SAM" id="Phobius"/>
    </source>
</evidence>
<keyword evidence="6" id="KW-0813">Transport</keyword>
<keyword evidence="2" id="KW-1003">Cell membrane</keyword>
<evidence type="ECO:0000256" key="5">
    <source>
        <dbReference type="ARBA" id="ARBA00023136"/>
    </source>
</evidence>
<keyword evidence="5 7" id="KW-0472">Membrane</keyword>
<organism evidence="9 10">
    <name type="scientific">Flaviaesturariibacter flavus</name>
    <dbReference type="NCBI Taxonomy" id="2502780"/>
    <lineage>
        <taxon>Bacteria</taxon>
        <taxon>Pseudomonadati</taxon>
        <taxon>Bacteroidota</taxon>
        <taxon>Chitinophagia</taxon>
        <taxon>Chitinophagales</taxon>
        <taxon>Chitinophagaceae</taxon>
        <taxon>Flaviaestuariibacter</taxon>
    </lineage>
</organism>
<comment type="similarity">
    <text evidence="6">Belongs to the exbB/tolQ family.</text>
</comment>
<dbReference type="Pfam" id="PF01618">
    <property type="entry name" value="MotA_ExbB"/>
    <property type="match status" value="1"/>
</dbReference>
<evidence type="ECO:0000256" key="4">
    <source>
        <dbReference type="ARBA" id="ARBA00022989"/>
    </source>
</evidence>
<evidence type="ECO:0000256" key="6">
    <source>
        <dbReference type="RuleBase" id="RU004057"/>
    </source>
</evidence>
<evidence type="ECO:0000313" key="9">
    <source>
        <dbReference type="EMBL" id="TCJ17064.1"/>
    </source>
</evidence>
<comment type="subcellular location">
    <subcellularLocation>
        <location evidence="1">Cell membrane</location>
        <topology evidence="1">Multi-pass membrane protein</topology>
    </subcellularLocation>
    <subcellularLocation>
        <location evidence="6">Membrane</location>
        <topology evidence="6">Multi-pass membrane protein</topology>
    </subcellularLocation>
</comment>
<evidence type="ECO:0000256" key="3">
    <source>
        <dbReference type="ARBA" id="ARBA00022692"/>
    </source>
</evidence>
<feature type="transmembrane region" description="Helical" evidence="7">
    <location>
        <begin position="53"/>
        <end position="73"/>
    </location>
</feature>
<reference evidence="9 10" key="1">
    <citation type="submission" date="2019-03" db="EMBL/GenBank/DDBJ databases">
        <authorList>
            <person name="Kim M.K.M."/>
        </authorList>
    </citation>
    <scope>NUCLEOTIDE SEQUENCE [LARGE SCALE GENOMIC DNA]</scope>
    <source>
        <strain evidence="9 10">17J68-12</strain>
    </source>
</reference>
<evidence type="ECO:0000256" key="2">
    <source>
        <dbReference type="ARBA" id="ARBA00022475"/>
    </source>
</evidence>
<gene>
    <name evidence="9" type="ORF">EPD60_07065</name>
</gene>
<comment type="caution">
    <text evidence="9">The sequence shown here is derived from an EMBL/GenBank/DDBJ whole genome shotgun (WGS) entry which is preliminary data.</text>
</comment>
<evidence type="ECO:0000259" key="8">
    <source>
        <dbReference type="Pfam" id="PF01618"/>
    </source>
</evidence>
<keyword evidence="3 7" id="KW-0812">Transmembrane</keyword>
<keyword evidence="6" id="KW-0653">Protein transport</keyword>
<dbReference type="AlphaFoldDB" id="A0A4R1BIJ0"/>
<protein>
    <recommendedName>
        <fullName evidence="8">MotA/TolQ/ExbB proton channel domain-containing protein</fullName>
    </recommendedName>
</protein>
<keyword evidence="4 7" id="KW-1133">Transmembrane helix</keyword>
<keyword evidence="10" id="KW-1185">Reference proteome</keyword>
<proteinExistence type="inferred from homology"/>
<dbReference type="GO" id="GO:0015031">
    <property type="term" value="P:protein transport"/>
    <property type="evidence" value="ECO:0007669"/>
    <property type="project" value="UniProtKB-KW"/>
</dbReference>
<evidence type="ECO:0000313" key="10">
    <source>
        <dbReference type="Proteomes" id="UP000295334"/>
    </source>
</evidence>
<dbReference type="Proteomes" id="UP000295334">
    <property type="component" value="Unassembled WGS sequence"/>
</dbReference>
<accession>A0A4R1BIJ0</accession>
<sequence>MVDLIIPLMLFMAWTLFSVLYIRRYKASHLNHDQTVQKSFWNNQYIFDSIPPVFPTLGIFCTALGITIGIWNFKTENIQGSIPELLKGLRLAFVATMAGIFGLIVFQKINAVIQKSIDDHPSRPRKQTDELTALSELSHSMNEMKVENSQNLERLIATVSNELESKVQSMLSLVHEDIKQLKIGVFQTNDVIQSTNVQTHKILYESFDKLNEQLGFLRTEQFNTGEKANKNTEQIIKAMSENNKLVSRKFEEFSELLAKNNTEALVEVMKAATEDFNSQMGELIDRLVKENFKELNASVQTMNAWQKENMEQISALTENFTKTTQAFSISATTLKEVASKTEQLVKEEGKLGRIVTELEKVLMKDGQLQEVTTKLSTTVDTLSNTTEKFEETTSKLNDWIRKERNFKESADVLILKLEEFRDFNGNVWDNYRMEMQKAVSIVKEASTHLRGDLENINAEFYQRLNDTLTNLDGCIQRFMVGNR</sequence>
<feature type="transmembrane region" description="Helical" evidence="7">
    <location>
        <begin position="85"/>
        <end position="106"/>
    </location>
</feature>
<evidence type="ECO:0000256" key="1">
    <source>
        <dbReference type="ARBA" id="ARBA00004651"/>
    </source>
</evidence>
<dbReference type="RefSeq" id="WP_131448277.1">
    <property type="nucleotide sequence ID" value="NZ_SJZI01000009.1"/>
</dbReference>
<dbReference type="GO" id="GO:0005886">
    <property type="term" value="C:plasma membrane"/>
    <property type="evidence" value="ECO:0007669"/>
    <property type="project" value="UniProtKB-SubCell"/>
</dbReference>
<dbReference type="InterPro" id="IPR002898">
    <property type="entry name" value="MotA_ExbB_proton_chnl"/>
</dbReference>
<feature type="domain" description="MotA/TolQ/ExbB proton channel" evidence="8">
    <location>
        <begin position="37"/>
        <end position="117"/>
    </location>
</feature>
<dbReference type="EMBL" id="SJZI01000009">
    <property type="protein sequence ID" value="TCJ17064.1"/>
    <property type="molecule type" value="Genomic_DNA"/>
</dbReference>
<name>A0A4R1BIJ0_9BACT</name>
<dbReference type="OrthoDB" id="9798009at2"/>